<dbReference type="STRING" id="37928.SAMN04489742_0257"/>
<proteinExistence type="predicted"/>
<dbReference type="EMBL" id="FNKH01000002">
    <property type="protein sequence ID" value="SDQ24854.1"/>
    <property type="molecule type" value="Genomic_DNA"/>
</dbReference>
<accession>A0A1H0ZBS5</accession>
<evidence type="ECO:0000313" key="1">
    <source>
        <dbReference type="EMBL" id="SDQ24854.1"/>
    </source>
</evidence>
<name>A0A1H0ZBS5_9MICC</name>
<evidence type="ECO:0000313" key="2">
    <source>
        <dbReference type="Proteomes" id="UP000181917"/>
    </source>
</evidence>
<gene>
    <name evidence="1" type="ORF">SAMN04489742_0257</name>
</gene>
<reference evidence="1 2" key="1">
    <citation type="submission" date="2016-10" db="EMBL/GenBank/DDBJ databases">
        <authorList>
            <person name="de Groot N.N."/>
        </authorList>
    </citation>
    <scope>NUCLEOTIDE SEQUENCE [LARGE SCALE GENOMIC DNA]</scope>
    <source>
        <strain evidence="1 2">DSM 20117</strain>
    </source>
</reference>
<keyword evidence="2" id="KW-1185">Reference proteome</keyword>
<sequence>MLAFVNKVDVVTAREYARNDGGRPVKRGTVTRAPYRREPYVRARIGVGADDTVDAKAISWDRNTVQLKWVDENGSMRTQWVPASDVRRITRDESAWRDPYDDYGFYYPDEQ</sequence>
<dbReference type="Proteomes" id="UP000181917">
    <property type="component" value="Unassembled WGS sequence"/>
</dbReference>
<dbReference type="AlphaFoldDB" id="A0A1H0ZBS5"/>
<organism evidence="1 2">
    <name type="scientific">Crystallibacter crystallopoietes</name>
    <dbReference type="NCBI Taxonomy" id="37928"/>
    <lineage>
        <taxon>Bacteria</taxon>
        <taxon>Bacillati</taxon>
        <taxon>Actinomycetota</taxon>
        <taxon>Actinomycetes</taxon>
        <taxon>Micrococcales</taxon>
        <taxon>Micrococcaceae</taxon>
        <taxon>Crystallibacter</taxon>
    </lineage>
</organism>
<protein>
    <submittedName>
        <fullName evidence="1">Uncharacterized protein</fullName>
    </submittedName>
</protein>